<dbReference type="RefSeq" id="XP_030989489.1">
    <property type="nucleotide sequence ID" value="XM_031133202.1"/>
</dbReference>
<dbReference type="PANTHER" id="PTHR11014">
    <property type="entry name" value="PEPTIDASE M20 FAMILY MEMBER"/>
    <property type="match status" value="1"/>
</dbReference>
<name>A0A507ASC3_9PEZI</name>
<organism evidence="5 6">
    <name type="scientific">Thyridium curvatum</name>
    <dbReference type="NCBI Taxonomy" id="1093900"/>
    <lineage>
        <taxon>Eukaryota</taxon>
        <taxon>Fungi</taxon>
        <taxon>Dikarya</taxon>
        <taxon>Ascomycota</taxon>
        <taxon>Pezizomycotina</taxon>
        <taxon>Sordariomycetes</taxon>
        <taxon>Sordariomycetidae</taxon>
        <taxon>Thyridiales</taxon>
        <taxon>Thyridiaceae</taxon>
        <taxon>Thyridium</taxon>
    </lineage>
</organism>
<dbReference type="PANTHER" id="PTHR11014:SF63">
    <property type="entry name" value="METALLOPEPTIDASE, PUTATIVE (AFU_ORTHOLOGUE AFUA_6G09600)-RELATED"/>
    <property type="match status" value="1"/>
</dbReference>
<dbReference type="Pfam" id="PF07687">
    <property type="entry name" value="M20_dimer"/>
    <property type="match status" value="1"/>
</dbReference>
<reference evidence="5 6" key="1">
    <citation type="submission" date="2019-06" db="EMBL/GenBank/DDBJ databases">
        <title>Draft genome sequence of the filamentous fungus Phialemoniopsis curvata isolated from diesel fuel.</title>
        <authorList>
            <person name="Varaljay V.A."/>
            <person name="Lyon W.J."/>
            <person name="Crouch A.L."/>
            <person name="Drake C.E."/>
            <person name="Hollomon J.M."/>
            <person name="Nadeau L.J."/>
            <person name="Nunn H.S."/>
            <person name="Stevenson B.S."/>
            <person name="Bojanowski C.L."/>
            <person name="Crookes-Goodson W.J."/>
        </authorList>
    </citation>
    <scope>NUCLEOTIDE SEQUENCE [LARGE SCALE GENOMIC DNA]</scope>
    <source>
        <strain evidence="5 6">D216</strain>
    </source>
</reference>
<dbReference type="InParanoid" id="A0A507ASC3"/>
<comment type="caution">
    <text evidence="5">The sequence shown here is derived from an EMBL/GenBank/DDBJ whole genome shotgun (WGS) entry which is preliminary data.</text>
</comment>
<dbReference type="InterPro" id="IPR011650">
    <property type="entry name" value="Peptidase_M20_dimer"/>
</dbReference>
<dbReference type="GeneID" id="41978017"/>
<dbReference type="GO" id="GO:0016787">
    <property type="term" value="F:hydrolase activity"/>
    <property type="evidence" value="ECO:0007669"/>
    <property type="project" value="UniProtKB-KW"/>
</dbReference>
<dbReference type="OrthoDB" id="6119954at2759"/>
<dbReference type="Gene3D" id="3.40.630.10">
    <property type="entry name" value="Zn peptidases"/>
    <property type="match status" value="1"/>
</dbReference>
<dbReference type="SUPFAM" id="SSF55031">
    <property type="entry name" value="Bacterial exopeptidase dimerisation domain"/>
    <property type="match status" value="1"/>
</dbReference>
<evidence type="ECO:0000256" key="1">
    <source>
        <dbReference type="ARBA" id="ARBA00006153"/>
    </source>
</evidence>
<dbReference type="InterPro" id="IPR036264">
    <property type="entry name" value="Bact_exopeptidase_dim_dom"/>
</dbReference>
<dbReference type="Proteomes" id="UP000319257">
    <property type="component" value="Unassembled WGS sequence"/>
</dbReference>
<protein>
    <recommendedName>
        <fullName evidence="4">Peptidase M20 dimerisation domain-containing protein</fullName>
    </recommendedName>
</protein>
<feature type="domain" description="Peptidase M20 dimerisation" evidence="4">
    <location>
        <begin position="207"/>
        <end position="307"/>
    </location>
</feature>
<gene>
    <name evidence="5" type="ORF">E0L32_010570</name>
</gene>
<dbReference type="NCBIfam" id="TIGR01891">
    <property type="entry name" value="amidohydrolases"/>
    <property type="match status" value="1"/>
</dbReference>
<accession>A0A507ASC3</accession>
<dbReference type="AlphaFoldDB" id="A0A507ASC3"/>
<comment type="similarity">
    <text evidence="1">Belongs to the peptidase M20 family.</text>
</comment>
<proteinExistence type="inferred from homology"/>
<evidence type="ECO:0000256" key="3">
    <source>
        <dbReference type="ARBA" id="ARBA00022801"/>
    </source>
</evidence>
<sequence>MRIWAPNLRCGKAEKIVQLLNRFRPELSPYEDVYKRIHQNPELSRQELQTSRIASDHLRALNFSVHEGIGGYGVVGVLDNGPGRTILLRAELDALPVLEKTGLPYASRKLMVDTDGKEKPVMHACGHDMHIVALMGAAALLHAAKEHWQGRLLILFQPDEERGGGARAMVDGGLYGLEGVPKPDFVLAQHIVNNKVGTLQIGSGYSLAGKRTFRITIPGRGGHVGSPQDCIDPVITACHTVVRLQTIVSREINPNDTAIVTCGSIRAGDTPNVIPDNAELTVDVRAYSPEVLSKAVHAVKRIVKAECDASGAEAEPEIREIEHVPPLINDLRAVSPVEEQFKAFFGEHSVEAMKPDMASDDFSILAPVGVPYAYWTLGSTDPRVWDGFEKDGRLHELPGNHSPLFSPVIEPTLKHGIEALETLGGKNEGQPNVGVSVEVLGDDEAKVLDGAGVKRVGEPEEDLYYHSSQRTFLVQLIFPNISPVPPFACRFMSSHRTSEHILAAQLAFH</sequence>
<keyword evidence="6" id="KW-1185">Reference proteome</keyword>
<dbReference type="EMBL" id="SKBQ01000086">
    <property type="protein sequence ID" value="TPX07778.1"/>
    <property type="molecule type" value="Genomic_DNA"/>
</dbReference>
<comment type="similarity">
    <text evidence="2">Belongs to the peptidase M20A family.</text>
</comment>
<evidence type="ECO:0000259" key="4">
    <source>
        <dbReference type="Pfam" id="PF07687"/>
    </source>
</evidence>
<dbReference type="FunFam" id="3.30.70.360:FF:000001">
    <property type="entry name" value="N-acetyldiaminopimelate deacetylase"/>
    <property type="match status" value="1"/>
</dbReference>
<dbReference type="InterPro" id="IPR002933">
    <property type="entry name" value="Peptidase_M20"/>
</dbReference>
<dbReference type="Pfam" id="PF01546">
    <property type="entry name" value="Peptidase_M20"/>
    <property type="match status" value="1"/>
</dbReference>
<keyword evidence="3" id="KW-0378">Hydrolase</keyword>
<dbReference type="Gene3D" id="3.30.70.360">
    <property type="match status" value="1"/>
</dbReference>
<evidence type="ECO:0000256" key="2">
    <source>
        <dbReference type="ARBA" id="ARBA00006247"/>
    </source>
</evidence>
<evidence type="ECO:0000313" key="5">
    <source>
        <dbReference type="EMBL" id="TPX07778.1"/>
    </source>
</evidence>
<evidence type="ECO:0000313" key="6">
    <source>
        <dbReference type="Proteomes" id="UP000319257"/>
    </source>
</evidence>
<dbReference type="SUPFAM" id="SSF53187">
    <property type="entry name" value="Zn-dependent exopeptidases"/>
    <property type="match status" value="1"/>
</dbReference>
<dbReference type="InterPro" id="IPR017439">
    <property type="entry name" value="Amidohydrolase"/>
</dbReference>